<keyword evidence="8" id="KW-0969">Cilium</keyword>
<evidence type="ECO:0000256" key="6">
    <source>
        <dbReference type="SAM" id="MobiDB-lite"/>
    </source>
</evidence>
<evidence type="ECO:0000313" key="8">
    <source>
        <dbReference type="EMBL" id="RLJ41203.1"/>
    </source>
</evidence>
<dbReference type="OrthoDB" id="9785233at2"/>
<dbReference type="InterPro" id="IPR005648">
    <property type="entry name" value="FlgD"/>
</dbReference>
<keyword evidence="3 5" id="KW-1005">Bacterial flagellum biogenesis</keyword>
<feature type="region of interest" description="Disordered" evidence="6">
    <location>
        <begin position="1"/>
        <end position="22"/>
    </location>
</feature>
<dbReference type="GO" id="GO:0044781">
    <property type="term" value="P:bacterial-type flagellum organization"/>
    <property type="evidence" value="ECO:0007669"/>
    <property type="project" value="UniProtKB-UniRule"/>
</dbReference>
<dbReference type="InterPro" id="IPR025965">
    <property type="entry name" value="FlgD/Vpr_Ig-like"/>
</dbReference>
<evidence type="ECO:0000256" key="3">
    <source>
        <dbReference type="ARBA" id="ARBA00022795"/>
    </source>
</evidence>
<organism evidence="8 9">
    <name type="scientific">Litoreibacter meonggei</name>
    <dbReference type="NCBI Taxonomy" id="1049199"/>
    <lineage>
        <taxon>Bacteria</taxon>
        <taxon>Pseudomonadati</taxon>
        <taxon>Pseudomonadota</taxon>
        <taxon>Alphaproteobacteria</taxon>
        <taxon>Rhodobacterales</taxon>
        <taxon>Roseobacteraceae</taxon>
        <taxon>Litoreibacter</taxon>
    </lineage>
</organism>
<sequence>MDAISPSTTSSQSKSPSTTKQSVISSDFETFLVMLTAQMENQDPLNPLDSQDFATQLATFSGVEQQVKTNDLLSGLNTQLLASGMGDMASWVGMEARVAAPAYFDGAPIEIAANPPSFAARAELVVKDETGSEIQRINIPVSDDPFDWAGVTSGGQPFAHGIYSFEVEAYSNNEVIDSHVPDIFARVSEIRTIDSAAVVVLEGGEIYPASLVTGLR</sequence>
<dbReference type="EMBL" id="RCCE01000005">
    <property type="protein sequence ID" value="RLJ41203.1"/>
    <property type="molecule type" value="Genomic_DNA"/>
</dbReference>
<evidence type="ECO:0000256" key="1">
    <source>
        <dbReference type="ARBA" id="ARBA00010577"/>
    </source>
</evidence>
<dbReference type="Proteomes" id="UP000269157">
    <property type="component" value="Unassembled WGS sequence"/>
</dbReference>
<evidence type="ECO:0000259" key="7">
    <source>
        <dbReference type="Pfam" id="PF13860"/>
    </source>
</evidence>
<gene>
    <name evidence="8" type="ORF">BCF46_2991</name>
</gene>
<evidence type="ECO:0000256" key="4">
    <source>
        <dbReference type="ARBA" id="ARBA00024746"/>
    </source>
</evidence>
<comment type="function">
    <text evidence="4 5">Required for flagellar hook formation. May act as a scaffolding protein.</text>
</comment>
<feature type="domain" description="FlgD/Vpr Ig-like" evidence="7">
    <location>
        <begin position="105"/>
        <end position="171"/>
    </location>
</feature>
<dbReference type="NCBIfam" id="NF009453">
    <property type="entry name" value="PRK12813.1"/>
    <property type="match status" value="1"/>
</dbReference>
<evidence type="ECO:0000256" key="5">
    <source>
        <dbReference type="RuleBase" id="RU362076"/>
    </source>
</evidence>
<dbReference type="RefSeq" id="WP_121025871.1">
    <property type="nucleotide sequence ID" value="NZ_RCCE01000005.1"/>
</dbReference>
<comment type="similarity">
    <text evidence="1 5">Belongs to the FlgD family.</text>
</comment>
<dbReference type="Pfam" id="PF03963">
    <property type="entry name" value="FlgD"/>
    <property type="match status" value="1"/>
</dbReference>
<keyword evidence="9" id="KW-1185">Reference proteome</keyword>
<accession>A0A497VWH7</accession>
<dbReference type="AlphaFoldDB" id="A0A497VWH7"/>
<reference evidence="8 9" key="1">
    <citation type="submission" date="2018-10" db="EMBL/GenBank/DDBJ databases">
        <title>Genomic Encyclopedia of Archaeal and Bacterial Type Strains, Phase II (KMG-II): from individual species to whole genera.</title>
        <authorList>
            <person name="Goeker M."/>
        </authorList>
    </citation>
    <scope>NUCLEOTIDE SEQUENCE [LARGE SCALE GENOMIC DNA]</scope>
    <source>
        <strain evidence="8 9">DSM 29466</strain>
    </source>
</reference>
<keyword evidence="8" id="KW-0966">Cell projection</keyword>
<comment type="caution">
    <text evidence="8">The sequence shown here is derived from an EMBL/GenBank/DDBJ whole genome shotgun (WGS) entry which is preliminary data.</text>
</comment>
<keyword evidence="8" id="KW-0282">Flagellum</keyword>
<proteinExistence type="inferred from homology"/>
<name>A0A497VWH7_9RHOB</name>
<dbReference type="Pfam" id="PF13860">
    <property type="entry name" value="FlgD_ig"/>
    <property type="match status" value="1"/>
</dbReference>
<evidence type="ECO:0000256" key="2">
    <source>
        <dbReference type="ARBA" id="ARBA00016013"/>
    </source>
</evidence>
<protein>
    <recommendedName>
        <fullName evidence="2 5">Basal-body rod modification protein FlgD</fullName>
    </recommendedName>
</protein>
<evidence type="ECO:0000313" key="9">
    <source>
        <dbReference type="Proteomes" id="UP000269157"/>
    </source>
</evidence>